<keyword evidence="3 8" id="KW-0489">Methyltransferase</keyword>
<feature type="binding site" evidence="7">
    <location>
        <position position="10"/>
    </location>
    <ligand>
        <name>S-adenosyl-L-methionine</name>
        <dbReference type="ChEBI" id="CHEBI:59789"/>
    </ligand>
</feature>
<feature type="binding site" evidence="7">
    <location>
        <position position="177"/>
    </location>
    <ligand>
        <name>S-adenosyl-L-methionine</name>
        <dbReference type="ChEBI" id="CHEBI:59789"/>
    </ligand>
</feature>
<evidence type="ECO:0000256" key="6">
    <source>
        <dbReference type="ARBA" id="ARBA00047942"/>
    </source>
</evidence>
<feature type="binding site" evidence="7">
    <location>
        <position position="14"/>
    </location>
    <ligand>
        <name>S-adenosyl-L-methionine</name>
        <dbReference type="ChEBI" id="CHEBI:59789"/>
    </ligand>
</feature>
<evidence type="ECO:0000256" key="3">
    <source>
        <dbReference type="ARBA" id="ARBA00022603"/>
    </source>
</evidence>
<name>A0A0S4XLR0_9BACT</name>
<dbReference type="Gene3D" id="1.10.1020.10">
    <property type="entry name" value="Adenine-specific Methyltransferase, Domain 2"/>
    <property type="match status" value="1"/>
</dbReference>
<comment type="similarity">
    <text evidence="1">Belongs to the N(4)/N(6)-methyltransferase family.</text>
</comment>
<dbReference type="GO" id="GO:1904047">
    <property type="term" value="F:S-adenosyl-L-methionine binding"/>
    <property type="evidence" value="ECO:0007669"/>
    <property type="project" value="TreeGrafter"/>
</dbReference>
<dbReference type="InterPro" id="IPR012263">
    <property type="entry name" value="M_m6A_EcoRV"/>
</dbReference>
<dbReference type="PANTHER" id="PTHR30481">
    <property type="entry name" value="DNA ADENINE METHYLASE"/>
    <property type="match status" value="1"/>
</dbReference>
<evidence type="ECO:0000256" key="2">
    <source>
        <dbReference type="ARBA" id="ARBA00011900"/>
    </source>
</evidence>
<dbReference type="GO" id="GO:0009007">
    <property type="term" value="F:site-specific DNA-methyltransferase (adenine-specific) activity"/>
    <property type="evidence" value="ECO:0007669"/>
    <property type="project" value="UniProtKB-EC"/>
</dbReference>
<comment type="catalytic activity">
    <reaction evidence="6">
        <text>a 2'-deoxyadenosine in DNA + S-adenosyl-L-methionine = an N(6)-methyl-2'-deoxyadenosine in DNA + S-adenosyl-L-homocysteine + H(+)</text>
        <dbReference type="Rhea" id="RHEA:15197"/>
        <dbReference type="Rhea" id="RHEA-COMP:12418"/>
        <dbReference type="Rhea" id="RHEA-COMP:12419"/>
        <dbReference type="ChEBI" id="CHEBI:15378"/>
        <dbReference type="ChEBI" id="CHEBI:57856"/>
        <dbReference type="ChEBI" id="CHEBI:59789"/>
        <dbReference type="ChEBI" id="CHEBI:90615"/>
        <dbReference type="ChEBI" id="CHEBI:90616"/>
        <dbReference type="EC" id="2.1.1.72"/>
    </reaction>
</comment>
<sequence>MKQLKSPFGWIGGKSQLAKDIIEIMPSHSLYIEVFGGGLSVLYAKTKPRVQRYREVVNDINSELINLHRIIQTRPDTLSKTLSNMLISREIFYNIKKRHYKPRNDVERAAFYFYLIFQSFGSKGEHFAMSAKSRRPKDIYKSFQTWAERLKFVTIENMDFKKLISTYDKPEAFFYCDPPYVGTEHYYKNTGGFNIDKHIELRDSLKAIKGKFLISYNDCDVVRDLYKDFNIIQTKEITYTLSDKGYKTVKEVFITNY</sequence>
<gene>
    <name evidence="8" type="primary">dam</name>
    <name evidence="8" type="ORF">BN3087_220060</name>
</gene>
<protein>
    <recommendedName>
        <fullName evidence="2">site-specific DNA-methyltransferase (adenine-specific)</fullName>
        <ecNumber evidence="2">2.1.1.72</ecNumber>
    </recommendedName>
</protein>
<dbReference type="Pfam" id="PF02086">
    <property type="entry name" value="MethyltransfD12"/>
    <property type="match status" value="1"/>
</dbReference>
<dbReference type="GO" id="GO:0009307">
    <property type="term" value="P:DNA restriction-modification system"/>
    <property type="evidence" value="ECO:0007669"/>
    <property type="project" value="InterPro"/>
</dbReference>
<dbReference type="PRINTS" id="PR00505">
    <property type="entry name" value="D12N6MTFRASE"/>
</dbReference>
<proteinExistence type="inferred from homology"/>
<dbReference type="EC" id="2.1.1.72" evidence="2"/>
<dbReference type="GO" id="GO:0032259">
    <property type="term" value="P:methylation"/>
    <property type="evidence" value="ECO:0007669"/>
    <property type="project" value="UniProtKB-KW"/>
</dbReference>
<evidence type="ECO:0000256" key="1">
    <source>
        <dbReference type="ARBA" id="ARBA00006594"/>
    </source>
</evidence>
<accession>A0A0S4XLR0</accession>
<evidence type="ECO:0000256" key="4">
    <source>
        <dbReference type="ARBA" id="ARBA00022679"/>
    </source>
</evidence>
<keyword evidence="5" id="KW-0949">S-adenosyl-L-methionine</keyword>
<dbReference type="GO" id="GO:0006298">
    <property type="term" value="P:mismatch repair"/>
    <property type="evidence" value="ECO:0007669"/>
    <property type="project" value="TreeGrafter"/>
</dbReference>
<dbReference type="Gene3D" id="3.40.50.150">
    <property type="entry name" value="Vaccinia Virus protein VP39"/>
    <property type="match status" value="1"/>
</dbReference>
<evidence type="ECO:0000256" key="5">
    <source>
        <dbReference type="ARBA" id="ARBA00022691"/>
    </source>
</evidence>
<feature type="binding site" evidence="7">
    <location>
        <position position="59"/>
    </location>
    <ligand>
        <name>S-adenosyl-L-methionine</name>
        <dbReference type="ChEBI" id="CHEBI:59789"/>
    </ligand>
</feature>
<keyword evidence="4 8" id="KW-0808">Transferase</keyword>
<dbReference type="InterPro" id="IPR012327">
    <property type="entry name" value="MeTrfase_D12"/>
</dbReference>
<organism evidence="8">
    <name type="scientific">Sulfurovum sp. enrichment culture clone C5</name>
    <dbReference type="NCBI Taxonomy" id="497650"/>
    <lineage>
        <taxon>Bacteria</taxon>
        <taxon>Pseudomonadati</taxon>
        <taxon>Campylobacterota</taxon>
        <taxon>Epsilonproteobacteria</taxon>
        <taxon>Campylobacterales</taxon>
        <taxon>Sulfurovaceae</taxon>
        <taxon>Sulfurovum</taxon>
        <taxon>environmental samples</taxon>
    </lineage>
</organism>
<evidence type="ECO:0000256" key="7">
    <source>
        <dbReference type="PIRSR" id="PIRSR000398-1"/>
    </source>
</evidence>
<dbReference type="InterPro" id="IPR023095">
    <property type="entry name" value="Ade_MeTrfase_dom_2"/>
</dbReference>
<dbReference type="PIRSF" id="PIRSF000398">
    <property type="entry name" value="M_m6A_EcoRV"/>
    <property type="match status" value="1"/>
</dbReference>
<evidence type="ECO:0000313" key="8">
    <source>
        <dbReference type="EMBL" id="CUV65243.1"/>
    </source>
</evidence>
<dbReference type="AlphaFoldDB" id="A0A0S4XLR0"/>
<dbReference type="GO" id="GO:0043565">
    <property type="term" value="F:sequence-specific DNA binding"/>
    <property type="evidence" value="ECO:0007669"/>
    <property type="project" value="TreeGrafter"/>
</dbReference>
<reference evidence="8" key="1">
    <citation type="submission" date="2015-11" db="EMBL/GenBank/DDBJ databases">
        <authorList>
            <person name="Zhang Y."/>
            <person name="Guo Z."/>
        </authorList>
    </citation>
    <scope>NUCLEOTIDE SEQUENCE</scope>
    <source>
        <strain evidence="8">BN30871</strain>
    </source>
</reference>
<dbReference type="SUPFAM" id="SSF53335">
    <property type="entry name" value="S-adenosyl-L-methionine-dependent methyltransferases"/>
    <property type="match status" value="1"/>
</dbReference>
<dbReference type="EMBL" id="FAXN01000021">
    <property type="protein sequence ID" value="CUV65243.1"/>
    <property type="molecule type" value="Genomic_DNA"/>
</dbReference>
<dbReference type="InterPro" id="IPR029063">
    <property type="entry name" value="SAM-dependent_MTases_sf"/>
</dbReference>